<evidence type="ECO:0000256" key="12">
    <source>
        <dbReference type="ARBA" id="ARBA00023303"/>
    </source>
</evidence>
<evidence type="ECO:0000256" key="3">
    <source>
        <dbReference type="ARBA" id="ARBA00022448"/>
    </source>
</evidence>
<evidence type="ECO:0000313" key="15">
    <source>
        <dbReference type="EMBL" id="CEP02435.1"/>
    </source>
</evidence>
<keyword evidence="3" id="KW-0813">Transport</keyword>
<keyword evidence="9" id="KW-0869">Chloride channel</keyword>
<feature type="region of interest" description="Disordered" evidence="13">
    <location>
        <begin position="1185"/>
        <end position="1204"/>
    </location>
</feature>
<comment type="similarity">
    <text evidence="2">Belongs to the tweety family.</text>
</comment>
<evidence type="ECO:0000256" key="4">
    <source>
        <dbReference type="ARBA" id="ARBA00022475"/>
    </source>
</evidence>
<feature type="transmembrane region" description="Helical" evidence="14">
    <location>
        <begin position="950"/>
        <end position="972"/>
    </location>
</feature>
<evidence type="ECO:0000313" key="16">
    <source>
        <dbReference type="Proteomes" id="UP000039324"/>
    </source>
</evidence>
<feature type="transmembrane region" description="Helical" evidence="14">
    <location>
        <begin position="915"/>
        <end position="938"/>
    </location>
</feature>
<evidence type="ECO:0000256" key="13">
    <source>
        <dbReference type="SAM" id="MobiDB-lite"/>
    </source>
</evidence>
<keyword evidence="10" id="KW-0325">Glycoprotein</keyword>
<feature type="transmembrane region" description="Helical" evidence="14">
    <location>
        <begin position="123"/>
        <end position="146"/>
    </location>
</feature>
<proteinExistence type="inferred from homology"/>
<evidence type="ECO:0000256" key="10">
    <source>
        <dbReference type="ARBA" id="ARBA00023180"/>
    </source>
</evidence>
<evidence type="ECO:0000256" key="8">
    <source>
        <dbReference type="ARBA" id="ARBA00023136"/>
    </source>
</evidence>
<dbReference type="PANTHER" id="PTHR12424">
    <property type="entry name" value="TWEETY-RELATED"/>
    <property type="match status" value="1"/>
</dbReference>
<dbReference type="GO" id="GO:0072320">
    <property type="term" value="F:volume-sensitive chloride channel activity"/>
    <property type="evidence" value="ECO:0007669"/>
    <property type="project" value="TreeGrafter"/>
</dbReference>
<evidence type="ECO:0000256" key="1">
    <source>
        <dbReference type="ARBA" id="ARBA00004651"/>
    </source>
</evidence>
<dbReference type="InterPro" id="IPR006990">
    <property type="entry name" value="Tweety"/>
</dbReference>
<reference evidence="15 16" key="1">
    <citation type="submission" date="2015-02" db="EMBL/GenBank/DDBJ databases">
        <authorList>
            <person name="Chooi Y.-H."/>
        </authorList>
    </citation>
    <scope>NUCLEOTIDE SEQUENCE [LARGE SCALE GENOMIC DNA]</scope>
    <source>
        <strain evidence="15">E3</strain>
    </source>
</reference>
<evidence type="ECO:0000256" key="6">
    <source>
        <dbReference type="ARBA" id="ARBA00022989"/>
    </source>
</evidence>
<keyword evidence="16" id="KW-1185">Reference proteome</keyword>
<dbReference type="AlphaFoldDB" id="A0A0G4J4C4"/>
<sequence>MAAVLMGAALPQAVNKDGFVSGPIKVTPSGVQTWANLYNSILQGLPRFTKSGAPAPRHMTAGDVANAQSNPDVPYVEGVGSLSIIFMVVAVLSLVVSLLFCICRFCCNCCGKRRRTRVYPAHIVWIMRVSMLILSGLLAGVAVVGYNGNVGLDFTVDDARHYALDALDRVYSVTTLLNDTASYIDNTIYADVQRLNNAITSALPSSAEIASDQACLANITSLTSNAQKAQGQVSVLNSAVMGLPDLLAVNRTLGQLDVSIKTLPDCMALSSRVLVLNASIATMPPLAPIQTSLTKLNATLKTFNVLGAVVANIQCRDEARHVLAAASDLCVTRAAVRNALNGFTTTTMTNNLNGFNSFWTNIPNITQLQLDVNINSGQQFSDVVRTYNELSQLNNATKAMPNIGAFIANIRALNATKNSLQATTALIGEIQSLNRSLQAIPNLGGIVTALRGFKAFLATDFHLPQIQTAVKAANLSIAIQPSSLTLLTYMTAMNTSVAKIKSMDFAGLIGVIQLFNSSLTRINCIGDIIGMITRINTTLVILPASIGSVVTVWHDLQPQIANLTSQQQSMSSGVTAIRGLNSTLGNLPDFNTIIGNIRKMNSSQHNMPDLTNVYKQIADLNASLHAVPDMDTYINNTVKLNSSMQIANLGSTTSSLTSMQTQLNTMPALQPFVDNMVQLNATLNTISTPLQTMLGYLAGKTNPYTAPAGWTAVKTTFVSGLQQLQSTKDSRPNSGSLLTNLASLNSTITTMPDLSQTQTQLNNLNRSLTTFPDLGLLQGKVSSLQTSLNNQPNFGSLSSQLITLNRTVVALPNMKTTQQQVLDVKKQVDGANLNSTISQLGQVSGVSIDSSISGRLGDIAAIRSQANIGSVSGMITNAVGMVRNMSTSLASGKATYAASINNAYASAQSFEGLRMGGLTVLLLLPVLVSLLAVCSVVCRCGCGSMCMALIFMYMSFVYYLIASIFIVPAVFLSDTCADFNVLVEGAAVHFGGSQVSGNISALAGGSVSIPASLDGPVLDLVEYYLECDASKPVPALIAHLPDAFTTQLQAQVNLTSMLDQVQNGAMPVKFVPSIMSIFTSLIADINGIGPSILTEAQTFLKCQHITPLFTGIRDLLCSSFEAGYVVFAFSLLLQAVLMTFGICCGVCGFKRLQRQNRIHNEDDEDSQAVGGAGVIGSPLDATSAIPRIRSNVQPAAGAPITNQK</sequence>
<keyword evidence="5 14" id="KW-0812">Transmembrane</keyword>
<keyword evidence="12" id="KW-0407">Ion channel</keyword>
<evidence type="ECO:0000256" key="14">
    <source>
        <dbReference type="SAM" id="Phobius"/>
    </source>
</evidence>
<evidence type="ECO:0000256" key="7">
    <source>
        <dbReference type="ARBA" id="ARBA00023065"/>
    </source>
</evidence>
<protein>
    <submittedName>
        <fullName evidence="15">Uncharacterized protein</fullName>
    </submittedName>
</protein>
<evidence type="ECO:0000256" key="9">
    <source>
        <dbReference type="ARBA" id="ARBA00023173"/>
    </source>
</evidence>
<name>A0A0G4J4C4_PLABS</name>
<dbReference type="Proteomes" id="UP000039324">
    <property type="component" value="Unassembled WGS sequence"/>
</dbReference>
<evidence type="ECO:0000256" key="5">
    <source>
        <dbReference type="ARBA" id="ARBA00022692"/>
    </source>
</evidence>
<evidence type="ECO:0000256" key="2">
    <source>
        <dbReference type="ARBA" id="ARBA00009849"/>
    </source>
</evidence>
<accession>A0A0G4J4C4</accession>
<comment type="subcellular location">
    <subcellularLocation>
        <location evidence="1">Cell membrane</location>
        <topology evidence="1">Multi-pass membrane protein</topology>
    </subcellularLocation>
</comment>
<feature type="transmembrane region" description="Helical" evidence="14">
    <location>
        <begin position="79"/>
        <end position="102"/>
    </location>
</feature>
<dbReference type="GO" id="GO:0005229">
    <property type="term" value="F:intracellularly calcium-gated chloride channel activity"/>
    <property type="evidence" value="ECO:0007669"/>
    <property type="project" value="TreeGrafter"/>
</dbReference>
<dbReference type="PANTHER" id="PTHR12424:SF8">
    <property type="entry name" value="PROTEIN TWEETY"/>
    <property type="match status" value="1"/>
</dbReference>
<dbReference type="OMA" id="CARINSY"/>
<keyword evidence="7" id="KW-0406">Ion transport</keyword>
<dbReference type="EMBL" id="CDSF01000127">
    <property type="protein sequence ID" value="CEP02435.1"/>
    <property type="molecule type" value="Genomic_DNA"/>
</dbReference>
<feature type="transmembrane region" description="Helical" evidence="14">
    <location>
        <begin position="1122"/>
        <end position="1149"/>
    </location>
</feature>
<gene>
    <name evidence="15" type="ORF">PBRA_009019</name>
</gene>
<dbReference type="GO" id="GO:0005886">
    <property type="term" value="C:plasma membrane"/>
    <property type="evidence" value="ECO:0007669"/>
    <property type="project" value="UniProtKB-SubCell"/>
</dbReference>
<organism evidence="15 16">
    <name type="scientific">Plasmodiophora brassicae</name>
    <name type="common">Clubroot disease agent</name>
    <dbReference type="NCBI Taxonomy" id="37360"/>
    <lineage>
        <taxon>Eukaryota</taxon>
        <taxon>Sar</taxon>
        <taxon>Rhizaria</taxon>
        <taxon>Endomyxa</taxon>
        <taxon>Phytomyxea</taxon>
        <taxon>Plasmodiophorida</taxon>
        <taxon>Plasmodiophoridae</taxon>
        <taxon>Plasmodiophora</taxon>
    </lineage>
</organism>
<keyword evidence="6 14" id="KW-1133">Transmembrane helix</keyword>
<evidence type="ECO:0000256" key="11">
    <source>
        <dbReference type="ARBA" id="ARBA00023214"/>
    </source>
</evidence>
<keyword evidence="8 14" id="KW-0472">Membrane</keyword>
<keyword evidence="4" id="KW-1003">Cell membrane</keyword>
<dbReference type="OrthoDB" id="10674065at2759"/>
<keyword evidence="11" id="KW-0868">Chloride</keyword>
<dbReference type="GO" id="GO:0034707">
    <property type="term" value="C:chloride channel complex"/>
    <property type="evidence" value="ECO:0007669"/>
    <property type="project" value="UniProtKB-KW"/>
</dbReference>